<dbReference type="Gene3D" id="6.10.250.3160">
    <property type="match status" value="1"/>
</dbReference>
<accession>A0A6A6W1L8</accession>
<dbReference type="EMBL" id="ML996574">
    <property type="protein sequence ID" value="KAF2756818.1"/>
    <property type="molecule type" value="Genomic_DNA"/>
</dbReference>
<evidence type="ECO:0000256" key="8">
    <source>
        <dbReference type="PROSITE-ProRule" id="PRU00723"/>
    </source>
</evidence>
<dbReference type="AlphaFoldDB" id="A0A6A6W1L8"/>
<dbReference type="Gene3D" id="1.10.287.3700">
    <property type="match status" value="1"/>
</dbReference>
<feature type="compositionally biased region" description="Polar residues" evidence="9">
    <location>
        <begin position="103"/>
        <end position="125"/>
    </location>
</feature>
<evidence type="ECO:0000259" key="10">
    <source>
        <dbReference type="PROSITE" id="PS50011"/>
    </source>
</evidence>
<keyword evidence="5 7" id="KW-0067">ATP-binding</keyword>
<dbReference type="SUPFAM" id="SSF56112">
    <property type="entry name" value="Protein kinase-like (PK-like)"/>
    <property type="match status" value="1"/>
</dbReference>
<dbReference type="Proteomes" id="UP000799437">
    <property type="component" value="Unassembled WGS sequence"/>
</dbReference>
<reference evidence="12" key="1">
    <citation type="journal article" date="2020" name="Stud. Mycol.">
        <title>101 Dothideomycetes genomes: a test case for predicting lifestyles and emergence of pathogens.</title>
        <authorList>
            <person name="Haridas S."/>
            <person name="Albert R."/>
            <person name="Binder M."/>
            <person name="Bloem J."/>
            <person name="Labutti K."/>
            <person name="Salamov A."/>
            <person name="Andreopoulos B."/>
            <person name="Baker S."/>
            <person name="Barry K."/>
            <person name="Bills G."/>
            <person name="Bluhm B."/>
            <person name="Cannon C."/>
            <person name="Castanera R."/>
            <person name="Culley D."/>
            <person name="Daum C."/>
            <person name="Ezra D."/>
            <person name="Gonzalez J."/>
            <person name="Henrissat B."/>
            <person name="Kuo A."/>
            <person name="Liang C."/>
            <person name="Lipzen A."/>
            <person name="Lutzoni F."/>
            <person name="Magnuson J."/>
            <person name="Mondo S."/>
            <person name="Nolan M."/>
            <person name="Ohm R."/>
            <person name="Pangilinan J."/>
            <person name="Park H.-J."/>
            <person name="Ramirez L."/>
            <person name="Alfaro M."/>
            <person name="Sun H."/>
            <person name="Tritt A."/>
            <person name="Yoshinaga Y."/>
            <person name="Zwiers L.-H."/>
            <person name="Turgeon B."/>
            <person name="Goodwin S."/>
            <person name="Spatafora J."/>
            <person name="Crous P."/>
            <person name="Grigoriev I."/>
        </authorList>
    </citation>
    <scope>NUCLEOTIDE SEQUENCE</scope>
    <source>
        <strain evidence="12">CBS 121739</strain>
    </source>
</reference>
<feature type="domain" description="Protein kinase" evidence="10">
    <location>
        <begin position="310"/>
        <end position="648"/>
    </location>
</feature>
<evidence type="ECO:0000313" key="13">
    <source>
        <dbReference type="Proteomes" id="UP000799437"/>
    </source>
</evidence>
<keyword evidence="2 7" id="KW-0963">Cytoplasm</keyword>
<dbReference type="PROSITE" id="PS50103">
    <property type="entry name" value="ZF_C3H1"/>
    <property type="match status" value="1"/>
</dbReference>
<dbReference type="GO" id="GO:0005524">
    <property type="term" value="F:ATP binding"/>
    <property type="evidence" value="ECO:0007669"/>
    <property type="project" value="UniProtKB-UniRule"/>
</dbReference>
<feature type="binding site" evidence="7">
    <location>
        <position position="339"/>
    </location>
    <ligand>
        <name>ATP</name>
        <dbReference type="ChEBI" id="CHEBI:30616"/>
    </ligand>
</feature>
<comment type="function">
    <text evidence="7">Regulatory subunit of the poly(A)-nuclease (PAN) deadenylation complex, one of two cytoplasmic mRNA deadenylases involved in mRNA turnover. PAN specifically shortens poly(A) tails of RNA and the activity is stimulated by poly(A)-binding protein PAB1. PAN deadenylation is followed by rapid degradation of the shortened mRNA tails by the CCR4-NOT complex. Deadenylated mRNAs are then degraded by two alternative mechanisms, namely exosome-mediated 3'-5' exonucleolytic degradation, or deadenlyation-dependent mRNA decaping and subsequent 5'-3' exonucleolytic degradation by XRN1. May also be involved in post-transcriptional maturation of mRNA poly(A) tails. PAN3 acts as a positive regulator for PAN activity, recruiting the catalytic subunit PAN2 to mRNA via its interaction with RNA and with PAB1.</text>
</comment>
<comment type="domain">
    <text evidence="7">Contains a pseudokinase domain. The protein kinase domain is predicted to be catalytically inactive because some of the residues important for catalytic activity are substituted and it lacks the equivalent of the binding site for a peptide substrate. However, it has retained an ATP-binding site and ATP-binding is required for mRNA degradation, stimulating the activity of the PAN2 nuclease in vitro. The nucleotide-binding site is juxtaposed to the RNase active site of PAN2 in the complex and may actually bind nucleosides of a poly(A) RNA rather than ATP, feeding the poly(A)-tail to the active site of the deadenylase and thus increasing the efficiency with which this distributive enzyme degrades oligo(A) RNAs.</text>
</comment>
<keyword evidence="8" id="KW-0863">Zinc-finger</keyword>
<dbReference type="GO" id="GO:0008270">
    <property type="term" value="F:zinc ion binding"/>
    <property type="evidence" value="ECO:0007669"/>
    <property type="project" value="UniProtKB-KW"/>
</dbReference>
<dbReference type="SMART" id="SM00220">
    <property type="entry name" value="S_TKc"/>
    <property type="match status" value="1"/>
</dbReference>
<feature type="region of interest" description="Knob domain" evidence="7">
    <location>
        <begin position="601"/>
        <end position="699"/>
    </location>
</feature>
<evidence type="ECO:0000256" key="4">
    <source>
        <dbReference type="ARBA" id="ARBA00022741"/>
    </source>
</evidence>
<comment type="domain">
    <text evidence="7">The pseudokinase domain, the coiled-coil (CC), and C-terminal knob domain (CK) form a structural unit (PKC) that forms an extensive high-affinity interaction surface for PAN2.</text>
</comment>
<dbReference type="GO" id="GO:0000289">
    <property type="term" value="P:nuclear-transcribed mRNA poly(A) tail shortening"/>
    <property type="evidence" value="ECO:0007669"/>
    <property type="project" value="UniProtKB-UniRule"/>
</dbReference>
<keyword evidence="6 7" id="KW-0175">Coiled coil</keyword>
<feature type="domain" description="C3H1-type" evidence="11">
    <location>
        <begin position="49"/>
        <end position="78"/>
    </location>
</feature>
<keyword evidence="3 7" id="KW-0507">mRNA processing</keyword>
<dbReference type="PANTHER" id="PTHR12272:SF11">
    <property type="entry name" value="PAN2-PAN3 DEADENYLATION COMPLEX SUBUNIT PAN3"/>
    <property type="match status" value="1"/>
</dbReference>
<keyword evidence="4 7" id="KW-0547">Nucleotide-binding</keyword>
<feature type="zinc finger region" description="C3H1-type" evidence="8">
    <location>
        <begin position="49"/>
        <end position="78"/>
    </location>
</feature>
<evidence type="ECO:0000256" key="7">
    <source>
        <dbReference type="HAMAP-Rule" id="MF_03181"/>
    </source>
</evidence>
<dbReference type="GO" id="GO:0006397">
    <property type="term" value="P:mRNA processing"/>
    <property type="evidence" value="ECO:0007669"/>
    <property type="project" value="UniProtKB-KW"/>
</dbReference>
<comment type="similarity">
    <text evidence="7">Belongs to the protein kinase superfamily. PAN3 family.</text>
</comment>
<evidence type="ECO:0000256" key="6">
    <source>
        <dbReference type="ARBA" id="ARBA00023054"/>
    </source>
</evidence>
<feature type="binding site" evidence="7">
    <location>
        <begin position="389"/>
        <end position="396"/>
    </location>
    <ligand>
        <name>ATP</name>
        <dbReference type="ChEBI" id="CHEBI:30616"/>
    </ligand>
</feature>
<dbReference type="InterPro" id="IPR011009">
    <property type="entry name" value="Kinase-like_dom_sf"/>
</dbReference>
<feature type="binding site" evidence="7">
    <location>
        <begin position="444"/>
        <end position="445"/>
    </location>
    <ligand>
        <name>ATP</name>
        <dbReference type="ChEBI" id="CHEBI:30616"/>
    </ligand>
</feature>
<organism evidence="12 13">
    <name type="scientific">Pseudovirgaria hyperparasitica</name>
    <dbReference type="NCBI Taxonomy" id="470096"/>
    <lineage>
        <taxon>Eukaryota</taxon>
        <taxon>Fungi</taxon>
        <taxon>Dikarya</taxon>
        <taxon>Ascomycota</taxon>
        <taxon>Pezizomycotina</taxon>
        <taxon>Dothideomycetes</taxon>
        <taxon>Dothideomycetes incertae sedis</taxon>
        <taxon>Acrospermales</taxon>
        <taxon>Acrospermaceae</taxon>
        <taxon>Pseudovirgaria</taxon>
    </lineage>
</organism>
<comment type="domain">
    <text evidence="7">The N-terminal zinc finger binds to poly(A) RNA.</text>
</comment>
<dbReference type="Gene3D" id="1.20.5.5160">
    <property type="match status" value="1"/>
</dbReference>
<dbReference type="OrthoDB" id="204958at2759"/>
<evidence type="ECO:0000256" key="3">
    <source>
        <dbReference type="ARBA" id="ARBA00022664"/>
    </source>
</evidence>
<evidence type="ECO:0000256" key="1">
    <source>
        <dbReference type="ARBA" id="ARBA00004496"/>
    </source>
</evidence>
<dbReference type="InterPro" id="IPR041332">
    <property type="entry name" value="Pan3_CK"/>
</dbReference>
<dbReference type="PANTHER" id="PTHR12272">
    <property type="entry name" value="DEADENYLATION COMPLEX SUBUNIT PAN3"/>
    <property type="match status" value="1"/>
</dbReference>
<dbReference type="Gene3D" id="1.10.510.10">
    <property type="entry name" value="Transferase(Phosphotransferase) domain 1"/>
    <property type="match status" value="1"/>
</dbReference>
<comment type="subunit">
    <text evidence="7">Homodimer. Forms a heterotrimer with a catalytic subunit PAN2 to form the poly(A)-nuclease (PAN) deadenylation complex. Interacts (via PAM-2 motif) with poly(A)-binding protein PAB1 (via PABC domain), conferring substrate specificity of the enzyme complex.</text>
</comment>
<evidence type="ECO:0000256" key="2">
    <source>
        <dbReference type="ARBA" id="ARBA00022490"/>
    </source>
</evidence>
<dbReference type="Pfam" id="PF18101">
    <property type="entry name" value="Pan3_CK"/>
    <property type="match status" value="1"/>
</dbReference>
<sequence>MYNYSEQAVNALHCDSIILCKCLTQCKHSRASIYSHPSTITPTYYLYPDAKHTLCRNVVIYGHCRYENSGCNFQHDRAKISSSGSQNDSKKKFNADSPAFQPTPLQSTTNLQLSANGASSTPRNATISPKALNAAIFTPKSQNVQPIAPSTLSKDVSQEFVPSQSHQSQDYVDYSAGAYDSQYQMDPSAAMALNYDTYNSNSPMTGLSGAASQMSLDPYSQSAAAAQAAQAGFYQNVNAFQPNWHHYFPAPDYLPPRPAYQKSVHEFFISNNLREELSKKMDACAQTLPGGSSNALAVENYHSLVPLPMSSSKSAPIFGYKSFVFKAIDKDDGKPYAIRRLENFSLFDTVNVKEIVNSWKKIINPNVVGIHKMFTTRAFGDGSFIVVTDYHPLTQSLAIHLPSANRRNRDIPTESVLWGYIVQISNALKDIHALGLAARVITPSKILLTSQNRVRINGCGILDVTQGDSNVAQSLEAHQSEDIRRFGVLILSIGLGQPISVFNTPNVQNGQVLNALSQFSQNRNFSPRLQDVVRWLVQGPSDVSPEALQSYDILSFLRAITPEITSTLSSALHAEDRITSLLGAEVENGRLVRLMTKLGMINERTEYDRDPKWSESGARYPLKLFRDYVFHQVDSDNRPSLDIGHVITCLNKLDAGVDEKIMLTSRDNEHIAIMSYKELSGLVTSAYNELSQKPGQYSR</sequence>
<comment type="subcellular location">
    <subcellularLocation>
        <location evidence="1 7">Cytoplasm</location>
    </subcellularLocation>
</comment>
<dbReference type="GO" id="GO:0000932">
    <property type="term" value="C:P-body"/>
    <property type="evidence" value="ECO:0007669"/>
    <property type="project" value="TreeGrafter"/>
</dbReference>
<feature type="region of interest" description="Disordered" evidence="9">
    <location>
        <begin position="79"/>
        <end position="125"/>
    </location>
</feature>
<dbReference type="PROSITE" id="PS50011">
    <property type="entry name" value="PROTEIN_KINASE_DOM"/>
    <property type="match status" value="1"/>
</dbReference>
<protein>
    <recommendedName>
        <fullName evidence="7">PAN2-PAN3 deadenylation complex subunit PAN3</fullName>
    </recommendedName>
    <alternativeName>
        <fullName evidence="7">PAB1P-dependent poly(A)-specific ribonuclease</fullName>
    </alternativeName>
    <alternativeName>
        <fullName evidence="7">Poly(A)-nuclease deadenylation complex subunit 3</fullName>
        <shortName evidence="7">PAN deadenylation complex subunit 3</shortName>
    </alternativeName>
</protein>
<keyword evidence="8" id="KW-0479">Metal-binding</keyword>
<evidence type="ECO:0000259" key="11">
    <source>
        <dbReference type="PROSITE" id="PS50103"/>
    </source>
</evidence>
<dbReference type="GO" id="GO:0031251">
    <property type="term" value="C:PAN complex"/>
    <property type="evidence" value="ECO:0007669"/>
    <property type="project" value="UniProtKB-UniRule"/>
</dbReference>
<dbReference type="InterPro" id="IPR000719">
    <property type="entry name" value="Prot_kinase_dom"/>
</dbReference>
<keyword evidence="8" id="KW-0862">Zinc</keyword>
<evidence type="ECO:0000256" key="5">
    <source>
        <dbReference type="ARBA" id="ARBA00022840"/>
    </source>
</evidence>
<proteinExistence type="inferred from homology"/>
<comment type="caution">
    <text evidence="7">Lacks conserved residue(s) required for the propagation of feature annotation.</text>
</comment>
<gene>
    <name evidence="7" type="primary">PAN3</name>
    <name evidence="12" type="ORF">EJ05DRAFT_453718</name>
</gene>
<evidence type="ECO:0000256" key="9">
    <source>
        <dbReference type="SAM" id="MobiDB-lite"/>
    </source>
</evidence>
<dbReference type="InterPro" id="IPR000571">
    <property type="entry name" value="Znf_CCCH"/>
</dbReference>
<keyword evidence="13" id="KW-1185">Reference proteome</keyword>
<feature type="coiled-coil region" evidence="7">
    <location>
        <begin position="562"/>
        <end position="600"/>
    </location>
</feature>
<dbReference type="Pfam" id="PF25586">
    <property type="entry name" value="zf-CCCH_PAN3"/>
    <property type="match status" value="1"/>
</dbReference>
<evidence type="ECO:0000313" key="12">
    <source>
        <dbReference type="EMBL" id="KAF2756818.1"/>
    </source>
</evidence>
<dbReference type="GO" id="GO:0004672">
    <property type="term" value="F:protein kinase activity"/>
    <property type="evidence" value="ECO:0007669"/>
    <property type="project" value="InterPro"/>
</dbReference>
<dbReference type="GO" id="GO:0008143">
    <property type="term" value="F:poly(A) binding"/>
    <property type="evidence" value="ECO:0007669"/>
    <property type="project" value="TreeGrafter"/>
</dbReference>
<name>A0A6A6W1L8_9PEZI</name>
<dbReference type="InterPro" id="IPR030844">
    <property type="entry name" value="PAN3"/>
</dbReference>
<dbReference type="HAMAP" id="MF_03181">
    <property type="entry name" value="PAN3"/>
    <property type="match status" value="1"/>
</dbReference>